<dbReference type="InterPro" id="IPR023393">
    <property type="entry name" value="START-like_dom_sf"/>
</dbReference>
<organism evidence="3 4">
    <name type="scientific">Microbacterium keratanolyticum</name>
    <dbReference type="NCBI Taxonomy" id="67574"/>
    <lineage>
        <taxon>Bacteria</taxon>
        <taxon>Bacillati</taxon>
        <taxon>Actinomycetota</taxon>
        <taxon>Actinomycetes</taxon>
        <taxon>Micrococcales</taxon>
        <taxon>Microbacteriaceae</taxon>
        <taxon>Microbacterium</taxon>
    </lineage>
</organism>
<comment type="caution">
    <text evidence="3">The sequence shown here is derived from an EMBL/GenBank/DDBJ whole genome shotgun (WGS) entry which is preliminary data.</text>
</comment>
<evidence type="ECO:0000313" key="3">
    <source>
        <dbReference type="EMBL" id="GLK01377.1"/>
    </source>
</evidence>
<dbReference type="SUPFAM" id="SSF55961">
    <property type="entry name" value="Bet v1-like"/>
    <property type="match status" value="1"/>
</dbReference>
<reference evidence="3" key="1">
    <citation type="journal article" date="2014" name="Int. J. Syst. Evol. Microbiol.">
        <title>Complete genome sequence of Corynebacterium casei LMG S-19264T (=DSM 44701T), isolated from a smear-ripened cheese.</title>
        <authorList>
            <consortium name="US DOE Joint Genome Institute (JGI-PGF)"/>
            <person name="Walter F."/>
            <person name="Albersmeier A."/>
            <person name="Kalinowski J."/>
            <person name="Ruckert C."/>
        </authorList>
    </citation>
    <scope>NUCLEOTIDE SEQUENCE</scope>
    <source>
        <strain evidence="3">VKM Ac-1958</strain>
    </source>
</reference>
<accession>A0A9W6HR58</accession>
<name>A0A9W6HR58_9MICO</name>
<feature type="domain" description="Activator of Hsp90 ATPase homologue 1/2-like C-terminal" evidence="2">
    <location>
        <begin position="2"/>
        <end position="137"/>
    </location>
</feature>
<gene>
    <name evidence="3" type="ORF">GCM10017596_10920</name>
</gene>
<comment type="similarity">
    <text evidence="1">Belongs to the AHA1 family.</text>
</comment>
<dbReference type="InterPro" id="IPR013538">
    <property type="entry name" value="ASHA1/2-like_C"/>
</dbReference>
<dbReference type="Gene3D" id="3.30.530.20">
    <property type="match status" value="1"/>
</dbReference>
<protein>
    <recommendedName>
        <fullName evidence="2">Activator of Hsp90 ATPase homologue 1/2-like C-terminal domain-containing protein</fullName>
    </recommendedName>
</protein>
<evidence type="ECO:0000259" key="2">
    <source>
        <dbReference type="Pfam" id="PF08327"/>
    </source>
</evidence>
<keyword evidence="4" id="KW-1185">Reference proteome</keyword>
<dbReference type="EMBL" id="BSET01000001">
    <property type="protein sequence ID" value="GLK01377.1"/>
    <property type="molecule type" value="Genomic_DNA"/>
</dbReference>
<reference evidence="3" key="2">
    <citation type="submission" date="2023-01" db="EMBL/GenBank/DDBJ databases">
        <authorList>
            <person name="Sun Q."/>
            <person name="Evtushenko L."/>
        </authorList>
    </citation>
    <scope>NUCLEOTIDE SEQUENCE</scope>
    <source>
        <strain evidence="3">VKM Ac-1958</strain>
    </source>
</reference>
<dbReference type="Pfam" id="PF08327">
    <property type="entry name" value="AHSA1"/>
    <property type="match status" value="1"/>
</dbReference>
<sequence length="138" mass="14996">MRVFAALTTPESLEQWLAPDGMTARVERFDARAGGETRMVLTYDDASDAPGKSDAAHDVVETTIVEFEPGVRIVQAITFETDDDAFAGVMRMTWEVLADGAHSQVLFRAEDVPSGISAEDHIEGLTASLRNLAALVER</sequence>
<evidence type="ECO:0000256" key="1">
    <source>
        <dbReference type="ARBA" id="ARBA00006817"/>
    </source>
</evidence>
<dbReference type="AlphaFoldDB" id="A0A9W6HR58"/>
<dbReference type="Proteomes" id="UP001142325">
    <property type="component" value="Unassembled WGS sequence"/>
</dbReference>
<evidence type="ECO:0000313" key="4">
    <source>
        <dbReference type="Proteomes" id="UP001142325"/>
    </source>
</evidence>
<proteinExistence type="inferred from homology"/>